<comment type="similarity">
    <text evidence="8">Belongs to the tRNA(Ile)-lysidine synthase family.</text>
</comment>
<evidence type="ECO:0000256" key="8">
    <source>
        <dbReference type="HAMAP-Rule" id="MF_01161"/>
    </source>
</evidence>
<dbReference type="InterPro" id="IPR014729">
    <property type="entry name" value="Rossmann-like_a/b/a_fold"/>
</dbReference>
<dbReference type="Pfam" id="PF09179">
    <property type="entry name" value="TilS"/>
    <property type="match status" value="1"/>
</dbReference>
<dbReference type="Pfam" id="PF01171">
    <property type="entry name" value="ATP_bind_3"/>
    <property type="match status" value="1"/>
</dbReference>
<dbReference type="GO" id="GO:0005524">
    <property type="term" value="F:ATP binding"/>
    <property type="evidence" value="ECO:0007669"/>
    <property type="project" value="UniProtKB-UniRule"/>
</dbReference>
<evidence type="ECO:0000256" key="4">
    <source>
        <dbReference type="ARBA" id="ARBA00022694"/>
    </source>
</evidence>
<dbReference type="eggNOG" id="COG0037">
    <property type="taxonomic scope" value="Bacteria"/>
</dbReference>
<evidence type="ECO:0000313" key="11">
    <source>
        <dbReference type="Proteomes" id="UP000017881"/>
    </source>
</evidence>
<gene>
    <name evidence="8" type="primary">tilS</name>
    <name evidence="10" type="ORF">SPISAL_04415</name>
</gene>
<comment type="function">
    <text evidence="8">Ligates lysine onto the cytidine present at position 34 of the AUA codon-specific tRNA(Ile) that contains the anticodon CAU, in an ATP-dependent manner. Cytidine is converted to lysidine, thus changing the amino acid specificity of the tRNA from methionine to isoleucine.</text>
</comment>
<dbReference type="EC" id="6.3.4.19" evidence="8"/>
<dbReference type="AlphaFoldDB" id="R4VKD6"/>
<evidence type="ECO:0000256" key="2">
    <source>
        <dbReference type="ARBA" id="ARBA00022490"/>
    </source>
</evidence>
<dbReference type="InterPro" id="IPR015262">
    <property type="entry name" value="tRNA_Ile_lys_synt_subst-bd"/>
</dbReference>
<evidence type="ECO:0000256" key="3">
    <source>
        <dbReference type="ARBA" id="ARBA00022598"/>
    </source>
</evidence>
<dbReference type="NCBIfam" id="TIGR02432">
    <property type="entry name" value="lysidine_TilS_N"/>
    <property type="match status" value="1"/>
</dbReference>
<protein>
    <recommendedName>
        <fullName evidence="8">tRNA(Ile)-lysidine synthase</fullName>
        <ecNumber evidence="8">6.3.4.19</ecNumber>
    </recommendedName>
    <alternativeName>
        <fullName evidence="8">tRNA(Ile)-2-lysyl-cytidine synthase</fullName>
    </alternativeName>
    <alternativeName>
        <fullName evidence="8">tRNA(Ile)-lysidine synthetase</fullName>
    </alternativeName>
</protein>
<proteinExistence type="inferred from homology"/>
<feature type="binding site" evidence="8">
    <location>
        <begin position="25"/>
        <end position="30"/>
    </location>
    <ligand>
        <name>ATP</name>
        <dbReference type="ChEBI" id="CHEBI:30616"/>
    </ligand>
</feature>
<dbReference type="HOGENOM" id="CLU_018869_2_0_6"/>
<dbReference type="CDD" id="cd01992">
    <property type="entry name" value="TilS_N"/>
    <property type="match status" value="1"/>
</dbReference>
<keyword evidence="5 8" id="KW-0547">Nucleotide-binding</keyword>
<evidence type="ECO:0000259" key="9">
    <source>
        <dbReference type="SMART" id="SM00977"/>
    </source>
</evidence>
<evidence type="ECO:0000256" key="1">
    <source>
        <dbReference type="ARBA" id="ARBA00004496"/>
    </source>
</evidence>
<keyword evidence="11" id="KW-1185">Reference proteome</keyword>
<accession>R4VKD6</accession>
<evidence type="ECO:0000256" key="7">
    <source>
        <dbReference type="ARBA" id="ARBA00048539"/>
    </source>
</evidence>
<comment type="subcellular location">
    <subcellularLocation>
        <location evidence="1 8">Cytoplasm</location>
    </subcellularLocation>
</comment>
<reference evidence="10 11" key="1">
    <citation type="journal article" date="2013" name="Genome Announc.">
        <title>Draft Genome of Spiribacter salinus M19-40, an Abundant Gammaproteobacterium in Aquatic Hypersaline Environments.</title>
        <authorList>
            <person name="Leon M.J."/>
            <person name="Ghai R."/>
            <person name="Fernandez A.B."/>
            <person name="Sanchez-Porro C."/>
            <person name="Rodriguez-Valera F."/>
            <person name="Ventosa A."/>
        </authorList>
    </citation>
    <scope>NUCLEOTIDE SEQUENCE [LARGE SCALE GENOMIC DNA]</scope>
    <source>
        <strain evidence="10">M19-40</strain>
    </source>
</reference>
<dbReference type="InterPro" id="IPR011063">
    <property type="entry name" value="TilS/TtcA_N"/>
</dbReference>
<keyword evidence="4 8" id="KW-0819">tRNA processing</keyword>
<dbReference type="PANTHER" id="PTHR43033:SF1">
    <property type="entry name" value="TRNA(ILE)-LYSIDINE SYNTHASE-RELATED"/>
    <property type="match status" value="1"/>
</dbReference>
<keyword evidence="2 8" id="KW-0963">Cytoplasm</keyword>
<dbReference type="Gene3D" id="3.40.50.620">
    <property type="entry name" value="HUPs"/>
    <property type="match status" value="1"/>
</dbReference>
<dbReference type="SUPFAM" id="SSF52402">
    <property type="entry name" value="Adenine nucleotide alpha hydrolases-like"/>
    <property type="match status" value="1"/>
</dbReference>
<name>R4VKD6_9GAMM</name>
<evidence type="ECO:0000256" key="6">
    <source>
        <dbReference type="ARBA" id="ARBA00022840"/>
    </source>
</evidence>
<dbReference type="SUPFAM" id="SSF82829">
    <property type="entry name" value="MesJ substrate recognition domain-like"/>
    <property type="match status" value="1"/>
</dbReference>
<evidence type="ECO:0000256" key="5">
    <source>
        <dbReference type="ARBA" id="ARBA00022741"/>
    </source>
</evidence>
<organism evidence="10 11">
    <name type="scientific">Spiribacter salinus M19-40</name>
    <dbReference type="NCBI Taxonomy" id="1260251"/>
    <lineage>
        <taxon>Bacteria</taxon>
        <taxon>Pseudomonadati</taxon>
        <taxon>Pseudomonadota</taxon>
        <taxon>Gammaproteobacteria</taxon>
        <taxon>Chromatiales</taxon>
        <taxon>Ectothiorhodospiraceae</taxon>
        <taxon>Spiribacter</taxon>
    </lineage>
</organism>
<dbReference type="GO" id="GO:0006400">
    <property type="term" value="P:tRNA modification"/>
    <property type="evidence" value="ECO:0007669"/>
    <property type="project" value="UniProtKB-UniRule"/>
</dbReference>
<dbReference type="InterPro" id="IPR012796">
    <property type="entry name" value="Lysidine-tRNA-synth_C"/>
</dbReference>
<dbReference type="HAMAP" id="MF_01161">
    <property type="entry name" value="tRNA_Ile_lys_synt"/>
    <property type="match status" value="1"/>
</dbReference>
<keyword evidence="6 8" id="KW-0067">ATP-binding</keyword>
<comment type="catalytic activity">
    <reaction evidence="7 8">
        <text>cytidine(34) in tRNA(Ile2) + L-lysine + ATP = lysidine(34) in tRNA(Ile2) + AMP + diphosphate + H(+)</text>
        <dbReference type="Rhea" id="RHEA:43744"/>
        <dbReference type="Rhea" id="RHEA-COMP:10625"/>
        <dbReference type="Rhea" id="RHEA-COMP:10670"/>
        <dbReference type="ChEBI" id="CHEBI:15378"/>
        <dbReference type="ChEBI" id="CHEBI:30616"/>
        <dbReference type="ChEBI" id="CHEBI:32551"/>
        <dbReference type="ChEBI" id="CHEBI:33019"/>
        <dbReference type="ChEBI" id="CHEBI:82748"/>
        <dbReference type="ChEBI" id="CHEBI:83665"/>
        <dbReference type="ChEBI" id="CHEBI:456215"/>
        <dbReference type="EC" id="6.3.4.19"/>
    </reaction>
</comment>
<keyword evidence="3 8" id="KW-0436">Ligase</keyword>
<dbReference type="NCBIfam" id="TIGR02433">
    <property type="entry name" value="lysidine_TilS_C"/>
    <property type="match status" value="1"/>
</dbReference>
<dbReference type="PANTHER" id="PTHR43033">
    <property type="entry name" value="TRNA(ILE)-LYSIDINE SYNTHASE-RELATED"/>
    <property type="match status" value="1"/>
</dbReference>
<dbReference type="GO" id="GO:0005737">
    <property type="term" value="C:cytoplasm"/>
    <property type="evidence" value="ECO:0007669"/>
    <property type="project" value="UniProtKB-SubCell"/>
</dbReference>
<dbReference type="Pfam" id="PF11734">
    <property type="entry name" value="TilS_C"/>
    <property type="match status" value="1"/>
</dbReference>
<dbReference type="OrthoDB" id="9807403at2"/>
<dbReference type="PATRIC" id="fig|1260251.3.peg.890"/>
<dbReference type="SUPFAM" id="SSF56037">
    <property type="entry name" value="PheT/TilS domain"/>
    <property type="match status" value="1"/>
</dbReference>
<feature type="domain" description="Lysidine-tRNA(Ile) synthetase C-terminal" evidence="9">
    <location>
        <begin position="358"/>
        <end position="431"/>
    </location>
</feature>
<dbReference type="GO" id="GO:0032267">
    <property type="term" value="F:tRNA(Ile)-lysidine synthase activity"/>
    <property type="evidence" value="ECO:0007669"/>
    <property type="project" value="UniProtKB-EC"/>
</dbReference>
<evidence type="ECO:0000313" key="10">
    <source>
        <dbReference type="EMBL" id="AGM40977.1"/>
    </source>
</evidence>
<dbReference type="SMART" id="SM00977">
    <property type="entry name" value="TilS_C"/>
    <property type="match status" value="1"/>
</dbReference>
<dbReference type="RefSeq" id="WP_016353284.1">
    <property type="nucleotide sequence ID" value="NC_021291.1"/>
</dbReference>
<dbReference type="Proteomes" id="UP000017881">
    <property type="component" value="Chromosome"/>
</dbReference>
<dbReference type="Gene3D" id="1.20.59.20">
    <property type="match status" value="1"/>
</dbReference>
<comment type="domain">
    <text evidence="8">The N-terminal region contains the highly conserved SGGXDS motif, predicted to be a P-loop motif involved in ATP binding.</text>
</comment>
<dbReference type="InterPro" id="IPR012795">
    <property type="entry name" value="tRNA_Ile_lys_synt_N"/>
</dbReference>
<dbReference type="InterPro" id="IPR012094">
    <property type="entry name" value="tRNA_Ile_lys_synt"/>
</dbReference>
<sequence length="449" mass="48346">MTLPTPADVVASLPSGVQRLVVAFSGGLDSTVLLDLACASGRPVLACHVHHGLAAAADDWVTHCESVCQAAGVDLRVERVHVDAHKAGVQAGARAARYAALADSLQAGDALLTAHHAEDQAETVLLRLLRGTGVDGLGAMSPCQSFGVGSLIRPLLAYRRAELAAYAEARGLRWVDDPGNASLRYDRVRVRQHLLPTLESEWPGAVHALNALAHDARADREARGLLLAPRLEAALLEQDGPMRVSCLAAEPPVIQCLMLREWLRSGGIRPPGRRRLEASIAAFVRAAPDRAPEMSWPEGRVARFGDQLYRLPVGWPSVPDNEVVKGPEPRTWPGLGTLSWRPDAGQAGLVPTWLDAGVTARVMRPGDRLQIPGRPRRALKSLFREANMPPWWRLHLPILVDAADEPLAVPGIGVDARAAASGNAVALAPVWAPAERPDAPDWHYFQREP</sequence>
<dbReference type="KEGG" id="ssal:SPISAL_04415"/>
<dbReference type="EMBL" id="CP005963">
    <property type="protein sequence ID" value="AGM40977.1"/>
    <property type="molecule type" value="Genomic_DNA"/>
</dbReference>